<feature type="transmembrane region" description="Helical" evidence="1">
    <location>
        <begin position="25"/>
        <end position="46"/>
    </location>
</feature>
<protein>
    <submittedName>
        <fullName evidence="2">Uncharacterized protein</fullName>
    </submittedName>
</protein>
<keyword evidence="1" id="KW-0812">Transmembrane</keyword>
<dbReference type="Proteomes" id="UP000236162">
    <property type="component" value="Unassembled WGS sequence"/>
</dbReference>
<name>A0ABQ0N783_9LACO</name>
<gene>
    <name evidence="2" type="ORF">LPPLD21_00436</name>
</gene>
<dbReference type="RefSeq" id="WP_021730859.1">
    <property type="nucleotide sequence ID" value="NZ_AVAI01000064.1"/>
</dbReference>
<evidence type="ECO:0000313" key="3">
    <source>
        <dbReference type="Proteomes" id="UP000236162"/>
    </source>
</evidence>
<keyword evidence="1" id="KW-0472">Membrane</keyword>
<keyword evidence="3" id="KW-1185">Reference proteome</keyword>
<evidence type="ECO:0000313" key="2">
    <source>
        <dbReference type="EMBL" id="GBF00934.1"/>
    </source>
</evidence>
<sequence length="49" mass="5474">MKFVIFGAEVLGLAVWLFYSRTLSLSVRTIGVIVIIVVSQLAHWALKAR</sequence>
<evidence type="ECO:0000256" key="1">
    <source>
        <dbReference type="SAM" id="Phobius"/>
    </source>
</evidence>
<comment type="caution">
    <text evidence="2">The sequence shown here is derived from an EMBL/GenBank/DDBJ whole genome shotgun (WGS) entry which is preliminary data.</text>
</comment>
<keyword evidence="1" id="KW-1133">Transmembrane helix</keyword>
<accession>A0ABQ0N783</accession>
<dbReference type="EMBL" id="BDOR01000001">
    <property type="protein sequence ID" value="GBF00934.1"/>
    <property type="molecule type" value="Genomic_DNA"/>
</dbReference>
<organism evidence="2 3">
    <name type="scientific">Lactiplantibacillus paraplantarum</name>
    <dbReference type="NCBI Taxonomy" id="60520"/>
    <lineage>
        <taxon>Bacteria</taxon>
        <taxon>Bacillati</taxon>
        <taxon>Bacillota</taxon>
        <taxon>Bacilli</taxon>
        <taxon>Lactobacillales</taxon>
        <taxon>Lactobacillaceae</taxon>
        <taxon>Lactiplantibacillus</taxon>
    </lineage>
</organism>
<proteinExistence type="predicted"/>
<reference evidence="2 3" key="1">
    <citation type="submission" date="2017-04" db="EMBL/GenBank/DDBJ databases">
        <title>In vitro and in silico characterization of Lactobacillus paraplantarum D2-1, a starter culture for soymilk fermentation.</title>
        <authorList>
            <person name="Endo A."/>
            <person name="Sasaki F."/>
            <person name="Maeno S."/>
            <person name="Kanesaki Y."/>
            <person name="Kubota E."/>
            <person name="Torres G.A."/>
            <person name="Tomita S."/>
            <person name="Nakagawa J."/>
        </authorList>
    </citation>
    <scope>NUCLEOTIDE SEQUENCE [LARGE SCALE GENOMIC DNA]</scope>
    <source>
        <strain evidence="2 3">D2-1</strain>
    </source>
</reference>